<feature type="domain" description="DJ-1/PfpI" evidence="2">
    <location>
        <begin position="4"/>
        <end position="165"/>
    </location>
</feature>
<dbReference type="NCBIfam" id="TIGR01382">
    <property type="entry name" value="PfpI"/>
    <property type="match status" value="1"/>
</dbReference>
<gene>
    <name evidence="3" type="ordered locus">Nther_1734</name>
</gene>
<dbReference type="RefSeq" id="WP_012448175.1">
    <property type="nucleotide sequence ID" value="NC_010718.1"/>
</dbReference>
<reference evidence="3 4" key="2">
    <citation type="journal article" date="2011" name="J. Bacteriol.">
        <title>Complete genome sequence of the anaerobic, halophilic alkalithermophile Natranaerobius thermophilus JW/NM-WN-LF.</title>
        <authorList>
            <person name="Zhao B."/>
            <person name="Mesbah N.M."/>
            <person name="Dalin E."/>
            <person name="Goodwin L."/>
            <person name="Nolan M."/>
            <person name="Pitluck S."/>
            <person name="Chertkov O."/>
            <person name="Brettin T.S."/>
            <person name="Han J."/>
            <person name="Larimer F.W."/>
            <person name="Land M.L."/>
            <person name="Hauser L."/>
            <person name="Kyrpides N."/>
            <person name="Wiegel J."/>
        </authorList>
    </citation>
    <scope>NUCLEOTIDE SEQUENCE [LARGE SCALE GENOMIC DNA]</scope>
    <source>
        <strain evidence="4">ATCC BAA-1301 / DSM 18059 / JW/NM-WN-LF</strain>
    </source>
</reference>
<dbReference type="GO" id="GO:0006508">
    <property type="term" value="P:proteolysis"/>
    <property type="evidence" value="ECO:0007669"/>
    <property type="project" value="UniProtKB-KW"/>
</dbReference>
<dbReference type="EMBL" id="CP001034">
    <property type="protein sequence ID" value="ACB85308.1"/>
    <property type="molecule type" value="Genomic_DNA"/>
</dbReference>
<evidence type="ECO:0000313" key="4">
    <source>
        <dbReference type="Proteomes" id="UP000001683"/>
    </source>
</evidence>
<evidence type="ECO:0000313" key="3">
    <source>
        <dbReference type="EMBL" id="ACB85308.1"/>
    </source>
</evidence>
<dbReference type="MEROPS" id="C56.001"/>
<protein>
    <submittedName>
        <fullName evidence="3">Intracellular protease, PfpI family</fullName>
    </submittedName>
</protein>
<dbReference type="HOGENOM" id="CLU_000445_44_4_9"/>
<dbReference type="CDD" id="cd03134">
    <property type="entry name" value="GATase1_PfpI_like"/>
    <property type="match status" value="1"/>
</dbReference>
<keyword evidence="3" id="KW-0645">Protease</keyword>
<sequence length="170" mass="18982">MQDKKAIVLCANMYEERELWYPYYRLQEAGLEVELVGAEEGTYTGKAGLPCKVDKQISQINAEEVDAVIIPGGFAPDSLRRNQQILNVIKKVNNNGGLIAAICHGPWLLVSADIISGKHITCFWAIIDDVKNAGAHYEDREVIRDGNIVTSRIPHDLPEFMKECLTVLQD</sequence>
<name>B2A567_NATTJ</name>
<comment type="similarity">
    <text evidence="1">Belongs to the peptidase C56 family.</text>
</comment>
<evidence type="ECO:0000256" key="1">
    <source>
        <dbReference type="ARBA" id="ARBA00008542"/>
    </source>
</evidence>
<dbReference type="SUPFAM" id="SSF52317">
    <property type="entry name" value="Class I glutamine amidotransferase-like"/>
    <property type="match status" value="1"/>
</dbReference>
<accession>B2A567</accession>
<dbReference type="Pfam" id="PF01965">
    <property type="entry name" value="DJ-1_PfpI"/>
    <property type="match status" value="1"/>
</dbReference>
<dbReference type="PANTHER" id="PTHR42733">
    <property type="entry name" value="DJ-1 PROTEIN"/>
    <property type="match status" value="1"/>
</dbReference>
<dbReference type="KEGG" id="nth:Nther_1734"/>
<dbReference type="Proteomes" id="UP000001683">
    <property type="component" value="Chromosome"/>
</dbReference>
<keyword evidence="3" id="KW-0378">Hydrolase</keyword>
<keyword evidence="4" id="KW-1185">Reference proteome</keyword>
<dbReference type="FunCoup" id="B2A567">
    <property type="interactions" value="285"/>
</dbReference>
<dbReference type="InterPro" id="IPR006286">
    <property type="entry name" value="C56_PfpI-like"/>
</dbReference>
<dbReference type="InParanoid" id="B2A567"/>
<dbReference type="AlphaFoldDB" id="B2A567"/>
<dbReference type="InterPro" id="IPR029062">
    <property type="entry name" value="Class_I_gatase-like"/>
</dbReference>
<dbReference type="OrthoDB" id="9800516at2"/>
<proteinExistence type="inferred from homology"/>
<dbReference type="PROSITE" id="PS51276">
    <property type="entry name" value="PEPTIDASE_C56_PFPI"/>
    <property type="match status" value="1"/>
</dbReference>
<reference evidence="3 4" key="1">
    <citation type="submission" date="2008-04" db="EMBL/GenBank/DDBJ databases">
        <title>Complete sequence of chromosome of Natranaerobius thermophilus JW/NM-WN-LF.</title>
        <authorList>
            <consortium name="US DOE Joint Genome Institute"/>
            <person name="Copeland A."/>
            <person name="Lucas S."/>
            <person name="Lapidus A."/>
            <person name="Glavina del Rio T."/>
            <person name="Dalin E."/>
            <person name="Tice H."/>
            <person name="Bruce D."/>
            <person name="Goodwin L."/>
            <person name="Pitluck S."/>
            <person name="Chertkov O."/>
            <person name="Brettin T."/>
            <person name="Detter J.C."/>
            <person name="Han C."/>
            <person name="Kuske C.R."/>
            <person name="Schmutz J."/>
            <person name="Larimer F."/>
            <person name="Land M."/>
            <person name="Hauser L."/>
            <person name="Kyrpides N."/>
            <person name="Lykidis A."/>
            <person name="Mesbah N.M."/>
            <person name="Wiegel J."/>
        </authorList>
    </citation>
    <scope>NUCLEOTIDE SEQUENCE [LARGE SCALE GENOMIC DNA]</scope>
    <source>
        <strain evidence="4">ATCC BAA-1301 / DSM 18059 / JW/NM-WN-LF</strain>
    </source>
</reference>
<dbReference type="Gene3D" id="3.40.50.880">
    <property type="match status" value="1"/>
</dbReference>
<dbReference type="InterPro" id="IPR002818">
    <property type="entry name" value="DJ-1/PfpI"/>
</dbReference>
<dbReference type="STRING" id="457570.Nther_1734"/>
<dbReference type="GO" id="GO:0008233">
    <property type="term" value="F:peptidase activity"/>
    <property type="evidence" value="ECO:0007669"/>
    <property type="project" value="UniProtKB-KW"/>
</dbReference>
<dbReference type="eggNOG" id="COG0693">
    <property type="taxonomic scope" value="Bacteria"/>
</dbReference>
<evidence type="ECO:0000259" key="2">
    <source>
        <dbReference type="Pfam" id="PF01965"/>
    </source>
</evidence>
<organism evidence="3 4">
    <name type="scientific">Natranaerobius thermophilus (strain ATCC BAA-1301 / DSM 18059 / JW/NM-WN-LF)</name>
    <dbReference type="NCBI Taxonomy" id="457570"/>
    <lineage>
        <taxon>Bacteria</taxon>
        <taxon>Bacillati</taxon>
        <taxon>Bacillota</taxon>
        <taxon>Clostridia</taxon>
        <taxon>Natranaerobiales</taxon>
        <taxon>Natranaerobiaceae</taxon>
        <taxon>Natranaerobius</taxon>
    </lineage>
</organism>